<evidence type="ECO:0000256" key="1">
    <source>
        <dbReference type="ARBA" id="ARBA00023015"/>
    </source>
</evidence>
<dbReference type="PROSITE" id="PS01117">
    <property type="entry name" value="HTH_MARR_1"/>
    <property type="match status" value="1"/>
</dbReference>
<keyword evidence="2" id="KW-0238">DNA-binding</keyword>
<dbReference type="PANTHER" id="PTHR42756:SF1">
    <property type="entry name" value="TRANSCRIPTIONAL REPRESSOR OF EMRAB OPERON"/>
    <property type="match status" value="1"/>
</dbReference>
<accession>A0ABY2XA97</accession>
<reference evidence="5 6" key="1">
    <citation type="submission" date="2019-05" db="EMBL/GenBank/DDBJ databases">
        <title>Marivita sp. nov. isolated from sea sediment.</title>
        <authorList>
            <person name="Kim W."/>
        </authorList>
    </citation>
    <scope>NUCLEOTIDE SEQUENCE [LARGE SCALE GENOMIC DNA]</scope>
    <source>
        <strain evidence="5 6">CAU 1492</strain>
    </source>
</reference>
<dbReference type="Gene3D" id="1.10.10.10">
    <property type="entry name" value="Winged helix-like DNA-binding domain superfamily/Winged helix DNA-binding domain"/>
    <property type="match status" value="1"/>
</dbReference>
<dbReference type="InterPro" id="IPR036388">
    <property type="entry name" value="WH-like_DNA-bd_sf"/>
</dbReference>
<dbReference type="InterPro" id="IPR036390">
    <property type="entry name" value="WH_DNA-bd_sf"/>
</dbReference>
<dbReference type="Proteomes" id="UP001191082">
    <property type="component" value="Unassembled WGS sequence"/>
</dbReference>
<name>A0ABY2XA97_9RHOB</name>
<keyword evidence="3" id="KW-0804">Transcription</keyword>
<dbReference type="InterPro" id="IPR023187">
    <property type="entry name" value="Tscrpt_reg_MarR-type_CS"/>
</dbReference>
<protein>
    <submittedName>
        <fullName evidence="5">Winged helix-turn-helix transcriptional regulator</fullName>
    </submittedName>
</protein>
<evidence type="ECO:0000256" key="2">
    <source>
        <dbReference type="ARBA" id="ARBA00023125"/>
    </source>
</evidence>
<sequence length="179" mass="19995">MPKQEEHTALAYEPVTAPDTDTLDLGILDDFIGMHLRVAYEVAYDDFAWRLGDVALRPGYFTILTLIVRNPRISQTQIGLASSRDKSSITNALRWMEDNGYVTRLRSAHDRRTHLSVATDKGKALQAEMEAKATAHIDVLNAAIGPGKRDEFVAQLKRLIETLRQAQTEANTEACAQTR</sequence>
<dbReference type="EMBL" id="VCPC01000002">
    <property type="protein sequence ID" value="TMV12652.1"/>
    <property type="molecule type" value="Genomic_DNA"/>
</dbReference>
<keyword evidence="1" id="KW-0805">Transcription regulation</keyword>
<comment type="caution">
    <text evidence="5">The sequence shown here is derived from an EMBL/GenBank/DDBJ whole genome shotgun (WGS) entry which is preliminary data.</text>
</comment>
<dbReference type="PROSITE" id="PS50995">
    <property type="entry name" value="HTH_MARR_2"/>
    <property type="match status" value="1"/>
</dbReference>
<evidence type="ECO:0000256" key="3">
    <source>
        <dbReference type="ARBA" id="ARBA00023163"/>
    </source>
</evidence>
<evidence type="ECO:0000313" key="6">
    <source>
        <dbReference type="Proteomes" id="UP001191082"/>
    </source>
</evidence>
<feature type="domain" description="HTH marR-type" evidence="4">
    <location>
        <begin position="29"/>
        <end position="161"/>
    </location>
</feature>
<organism evidence="5 6">
    <name type="scientific">Arenibacterium halophilum</name>
    <dbReference type="NCBI Taxonomy" id="2583821"/>
    <lineage>
        <taxon>Bacteria</taxon>
        <taxon>Pseudomonadati</taxon>
        <taxon>Pseudomonadota</taxon>
        <taxon>Alphaproteobacteria</taxon>
        <taxon>Rhodobacterales</taxon>
        <taxon>Paracoccaceae</taxon>
        <taxon>Arenibacterium</taxon>
    </lineage>
</organism>
<dbReference type="InterPro" id="IPR000835">
    <property type="entry name" value="HTH_MarR-typ"/>
</dbReference>
<dbReference type="RefSeq" id="WP_138863206.1">
    <property type="nucleotide sequence ID" value="NZ_VCPC01000002.1"/>
</dbReference>
<keyword evidence="6" id="KW-1185">Reference proteome</keyword>
<evidence type="ECO:0000313" key="5">
    <source>
        <dbReference type="EMBL" id="TMV12652.1"/>
    </source>
</evidence>
<evidence type="ECO:0000259" key="4">
    <source>
        <dbReference type="PROSITE" id="PS50995"/>
    </source>
</evidence>
<dbReference type="PANTHER" id="PTHR42756">
    <property type="entry name" value="TRANSCRIPTIONAL REGULATOR, MARR"/>
    <property type="match status" value="1"/>
</dbReference>
<dbReference type="Pfam" id="PF01047">
    <property type="entry name" value="MarR"/>
    <property type="match status" value="1"/>
</dbReference>
<gene>
    <name evidence="5" type="ORF">FGK64_07535</name>
</gene>
<dbReference type="SMART" id="SM00347">
    <property type="entry name" value="HTH_MARR"/>
    <property type="match status" value="1"/>
</dbReference>
<dbReference type="SUPFAM" id="SSF46785">
    <property type="entry name" value="Winged helix' DNA-binding domain"/>
    <property type="match status" value="1"/>
</dbReference>
<proteinExistence type="predicted"/>